<dbReference type="InterPro" id="IPR044978">
    <property type="entry name" value="GRV2/DNAJC13"/>
</dbReference>
<reference evidence="4" key="1">
    <citation type="submission" date="2025-08" db="UniProtKB">
        <authorList>
            <consortium name="RefSeq"/>
        </authorList>
    </citation>
    <scope>IDENTIFICATION</scope>
</reference>
<dbReference type="KEGG" id="aten:116306198"/>
<dbReference type="GO" id="GO:0007032">
    <property type="term" value="P:endosome organization"/>
    <property type="evidence" value="ECO:0007669"/>
    <property type="project" value="InterPro"/>
</dbReference>
<dbReference type="RefSeq" id="XP_031572111.1">
    <property type="nucleotide sequence ID" value="XM_031716251.1"/>
</dbReference>
<protein>
    <submittedName>
        <fullName evidence="4">DnaJ homolog subfamily C member 13-like</fullName>
    </submittedName>
</protein>
<dbReference type="InterPro" id="IPR011989">
    <property type="entry name" value="ARM-like"/>
</dbReference>
<feature type="domain" description="DnaJ homologue subfamily C GRV2/DNAJC13 N-terminal" evidence="2">
    <location>
        <begin position="187"/>
        <end position="262"/>
    </location>
</feature>
<dbReference type="OrthoDB" id="69656at2759"/>
<gene>
    <name evidence="4" type="primary">LOC116306198</name>
</gene>
<dbReference type="Proteomes" id="UP000515163">
    <property type="component" value="Unplaced"/>
</dbReference>
<dbReference type="AlphaFoldDB" id="A0A6P8IXI7"/>
<evidence type="ECO:0000256" key="1">
    <source>
        <dbReference type="SAM" id="MobiDB-lite"/>
    </source>
</evidence>
<dbReference type="GeneID" id="116306198"/>
<evidence type="ECO:0000313" key="3">
    <source>
        <dbReference type="Proteomes" id="UP000515163"/>
    </source>
</evidence>
<dbReference type="Gene3D" id="1.25.10.10">
    <property type="entry name" value="Leucine-rich Repeat Variant"/>
    <property type="match status" value="2"/>
</dbReference>
<evidence type="ECO:0000259" key="2">
    <source>
        <dbReference type="Pfam" id="PF19432"/>
    </source>
</evidence>
<dbReference type="GO" id="GO:0006898">
    <property type="term" value="P:receptor-mediated endocytosis"/>
    <property type="evidence" value="ECO:0007669"/>
    <property type="project" value="TreeGrafter"/>
</dbReference>
<accession>A0A6P8IXI7</accession>
<sequence>MALTASELDAKANKERLRQAVMALEALRNVIKNNPGTEAQCIGHFKMIFSLLRITGATTLQQYALEVISGVTSNKNCVNSIADSEILGFLLLTLHTLTSSQLLTVDTLHALCSNTKIVKEAMYKGALIYLMDLFCNGMNPTVRERSAELFAKMMSDKLIGPHVKIILSKFLPPIFMDAMRDSAEACVHMFEATHENPELIWNDEAREKVCGVVKELKDRHYHNQRENLDIQWKLPDDFTVKFNEAEGELTIGGVYLRLFIQQPAWVLRNPKEFLHALLEKFVETVNKTSPDSQYLETITQAVLCLFTAQPTLADQIPGLGHIPAIFKSMGSSNNGVPKSAVQVIHVLSDNEICVRSMAATNDGISYMIKAMESRPDVANLVCEALYKMFEKNHTELVAQAVKFDLVKYLLNLLDGKLEGSENPAATKAQIVKALKAMTRDLTHGEEVNKILEASSIWASYRDQKHDLFISDRPIAGYLTGSMGAAGYLTMGPNNPSNITSKPPPVEHKTTNGAT</sequence>
<dbReference type="GO" id="GO:0010008">
    <property type="term" value="C:endosome membrane"/>
    <property type="evidence" value="ECO:0007669"/>
    <property type="project" value="TreeGrafter"/>
</dbReference>
<dbReference type="SUPFAM" id="SSF48371">
    <property type="entry name" value="ARM repeat"/>
    <property type="match status" value="1"/>
</dbReference>
<dbReference type="InterPro" id="IPR016024">
    <property type="entry name" value="ARM-type_fold"/>
</dbReference>
<dbReference type="PANTHER" id="PTHR36983">
    <property type="entry name" value="DNAJ HOMOLOG SUBFAMILY C MEMBER 13"/>
    <property type="match status" value="1"/>
</dbReference>
<proteinExistence type="predicted"/>
<organism evidence="3 4">
    <name type="scientific">Actinia tenebrosa</name>
    <name type="common">Australian red waratah sea anemone</name>
    <dbReference type="NCBI Taxonomy" id="6105"/>
    <lineage>
        <taxon>Eukaryota</taxon>
        <taxon>Metazoa</taxon>
        <taxon>Cnidaria</taxon>
        <taxon>Anthozoa</taxon>
        <taxon>Hexacorallia</taxon>
        <taxon>Actiniaria</taxon>
        <taxon>Actiniidae</taxon>
        <taxon>Actinia</taxon>
    </lineage>
</organism>
<keyword evidence="3" id="KW-1185">Reference proteome</keyword>
<evidence type="ECO:0000313" key="4">
    <source>
        <dbReference type="RefSeq" id="XP_031572111.1"/>
    </source>
</evidence>
<dbReference type="InterPro" id="IPR045802">
    <property type="entry name" value="GRV2/DNAJC13_N"/>
</dbReference>
<name>A0A6P8IXI7_ACTTE</name>
<dbReference type="InParanoid" id="A0A6P8IXI7"/>
<dbReference type="PANTHER" id="PTHR36983:SF2">
    <property type="entry name" value="DNAJ HOMOLOG SUBFAMILY C MEMBER 13"/>
    <property type="match status" value="1"/>
</dbReference>
<feature type="region of interest" description="Disordered" evidence="1">
    <location>
        <begin position="493"/>
        <end position="514"/>
    </location>
</feature>
<feature type="compositionally biased region" description="Basic and acidic residues" evidence="1">
    <location>
        <begin position="504"/>
        <end position="514"/>
    </location>
</feature>
<dbReference type="Pfam" id="PF19432">
    <property type="entry name" value="RME-8_N"/>
    <property type="match status" value="1"/>
</dbReference>
<dbReference type="GO" id="GO:2000641">
    <property type="term" value="P:regulation of early endosome to late endosome transport"/>
    <property type="evidence" value="ECO:0007669"/>
    <property type="project" value="InterPro"/>
</dbReference>